<dbReference type="AlphaFoldDB" id="A0AAN9TIW9"/>
<organism evidence="3 4">
    <name type="scientific">Parthenolecanium corni</name>
    <dbReference type="NCBI Taxonomy" id="536013"/>
    <lineage>
        <taxon>Eukaryota</taxon>
        <taxon>Metazoa</taxon>
        <taxon>Ecdysozoa</taxon>
        <taxon>Arthropoda</taxon>
        <taxon>Hexapoda</taxon>
        <taxon>Insecta</taxon>
        <taxon>Pterygota</taxon>
        <taxon>Neoptera</taxon>
        <taxon>Paraneoptera</taxon>
        <taxon>Hemiptera</taxon>
        <taxon>Sternorrhyncha</taxon>
        <taxon>Coccoidea</taxon>
        <taxon>Coccidae</taxon>
        <taxon>Parthenolecanium</taxon>
    </lineage>
</organism>
<evidence type="ECO:0000259" key="2">
    <source>
        <dbReference type="PROSITE" id="PS51339"/>
    </source>
</evidence>
<accession>A0AAN9TIW9</accession>
<dbReference type="SUPFAM" id="SSF52799">
    <property type="entry name" value="(Phosphotyrosine protein) phosphatases II"/>
    <property type="match status" value="1"/>
</dbReference>
<keyword evidence="4" id="KW-1185">Reference proteome</keyword>
<dbReference type="InterPro" id="IPR029021">
    <property type="entry name" value="Prot-tyrosine_phosphatase-like"/>
</dbReference>
<dbReference type="PANTHER" id="PTHR10807">
    <property type="entry name" value="MYOTUBULARIN-RELATED"/>
    <property type="match status" value="1"/>
</dbReference>
<dbReference type="EMBL" id="JBBCAQ010000037">
    <property type="protein sequence ID" value="KAK7574342.1"/>
    <property type="molecule type" value="Genomic_DNA"/>
</dbReference>
<dbReference type="GO" id="GO:0016020">
    <property type="term" value="C:membrane"/>
    <property type="evidence" value="ECO:0007669"/>
    <property type="project" value="TreeGrafter"/>
</dbReference>
<evidence type="ECO:0000313" key="4">
    <source>
        <dbReference type="Proteomes" id="UP001367676"/>
    </source>
</evidence>
<evidence type="ECO:0000256" key="1">
    <source>
        <dbReference type="ARBA" id="ARBA00007471"/>
    </source>
</evidence>
<dbReference type="PANTHER" id="PTHR10807:SF110">
    <property type="entry name" value="FI17948P1"/>
    <property type="match status" value="1"/>
</dbReference>
<feature type="domain" description="Myotubularin phosphatase" evidence="2">
    <location>
        <begin position="192"/>
        <end position="551"/>
    </location>
</feature>
<comment type="caution">
    <text evidence="3">The sequence shown here is derived from an EMBL/GenBank/DDBJ whole genome shotgun (WGS) entry which is preliminary data.</text>
</comment>
<protein>
    <recommendedName>
        <fullName evidence="2">Myotubularin phosphatase domain-containing protein</fullName>
    </recommendedName>
</protein>
<dbReference type="Gene3D" id="2.30.29.30">
    <property type="entry name" value="Pleckstrin-homology domain (PH domain)/Phosphotyrosine-binding domain (PTB)"/>
    <property type="match status" value="1"/>
</dbReference>
<dbReference type="Pfam" id="PF06602">
    <property type="entry name" value="Myotub-related"/>
    <property type="match status" value="2"/>
</dbReference>
<dbReference type="Proteomes" id="UP001367676">
    <property type="component" value="Unassembled WGS sequence"/>
</dbReference>
<comment type="similarity">
    <text evidence="1">Belongs to the protein-tyrosine phosphatase family. Non-receptor class myotubularin subfamily.</text>
</comment>
<dbReference type="SUPFAM" id="SSF50729">
    <property type="entry name" value="PH domain-like"/>
    <property type="match status" value="1"/>
</dbReference>
<dbReference type="InterPro" id="IPR010569">
    <property type="entry name" value="Myotubularin-like_Pase_dom"/>
</dbReference>
<name>A0AAN9TIW9_9HEMI</name>
<dbReference type="PROSITE" id="PS51339">
    <property type="entry name" value="PPASE_MYOTUBULARIN"/>
    <property type="match status" value="1"/>
</dbReference>
<dbReference type="InterPro" id="IPR011993">
    <property type="entry name" value="PH-like_dom_sf"/>
</dbReference>
<gene>
    <name evidence="3" type="ORF">V9T40_011533</name>
</gene>
<dbReference type="CDD" id="cd14537">
    <property type="entry name" value="PTP-MTMR10-like"/>
    <property type="match status" value="1"/>
</dbReference>
<evidence type="ECO:0000313" key="3">
    <source>
        <dbReference type="EMBL" id="KAK7574342.1"/>
    </source>
</evidence>
<sequence>MKVSRMSFKSYVDLDESDQKLNSSADESFCEQLTPKILPGEMLIAEAQSVLLFTPTTSQKTGKSGVLTVTNFRLSFVTSEEKPAEELCYQENLLLGEYDICLSNVDTLYLLSGDKKRRLLPGQRVPERVKVLFVLCKNMKVLTFSFKFSPVGHGKTLTNALLHHAFPRRHQLLFAYDYREPYFKYNQKVISFRDPEEWRKEMERTGCKGWRLTYQNQRFQLSSSLPEFFVVGKEVTDSQINIAAQHFRCNRPPLWCWSTKSGAALVRMADIVSTVPDRKQENAMLESVRKSHPRKTPPSVIDLAKDLPLPKDLSLSYFRLRELCVPDSSRQFWVQDNHFFTLLENCKWLLYVSTCLIKSAEAADLLHKDVSVVLQETDGRDMCCVISSLTVLLLDPYFRTLNGFQSLIQKEWVIMGHPFCTRLRHIYTNEEENQQSPIFLLFLDCVWQLLQQFPTQFQFSETYLTTLWDATHISLFDTFLFDCERDRIFAVKDPNNPLILRNVWDWGEMYPDKDIELFYNPFYNRPENFELSAPLDVQPNVSDMQLWSQCYFRFVPLLELIGGGKPMIDLAARAALSIENGSFDIVAFSKHIGSFYPFTHWRTNTKVPPLLINSSLNLSNIDTLLDTQSVITVTDF</sequence>
<dbReference type="GO" id="GO:0046856">
    <property type="term" value="P:phosphatidylinositol dephosphorylation"/>
    <property type="evidence" value="ECO:0007669"/>
    <property type="project" value="TreeGrafter"/>
</dbReference>
<dbReference type="GO" id="GO:0005737">
    <property type="term" value="C:cytoplasm"/>
    <property type="evidence" value="ECO:0007669"/>
    <property type="project" value="TreeGrafter"/>
</dbReference>
<dbReference type="InterPro" id="IPR030564">
    <property type="entry name" value="Myotubularin"/>
</dbReference>
<reference evidence="3 4" key="1">
    <citation type="submission" date="2024-03" db="EMBL/GenBank/DDBJ databases">
        <title>Adaptation during the transition from Ophiocordyceps entomopathogen to insect associate is accompanied by gene loss and intensified selection.</title>
        <authorList>
            <person name="Ward C.M."/>
            <person name="Onetto C.A."/>
            <person name="Borneman A.R."/>
        </authorList>
    </citation>
    <scope>NUCLEOTIDE SEQUENCE [LARGE SCALE GENOMIC DNA]</scope>
    <source>
        <strain evidence="3">AWRI1</strain>
        <tissue evidence="3">Single Adult Female</tissue>
    </source>
</reference>
<proteinExistence type="inferred from homology"/>